<evidence type="ECO:0000313" key="1">
    <source>
        <dbReference type="EMBL" id="KAG8570352.1"/>
    </source>
</evidence>
<evidence type="ECO:0000313" key="2">
    <source>
        <dbReference type="Proteomes" id="UP000824782"/>
    </source>
</evidence>
<protein>
    <submittedName>
        <fullName evidence="1">Uncharacterized protein</fullName>
    </submittedName>
</protein>
<organism evidence="1 2">
    <name type="scientific">Engystomops pustulosus</name>
    <name type="common">Tungara frog</name>
    <name type="synonym">Physalaemus pustulosus</name>
    <dbReference type="NCBI Taxonomy" id="76066"/>
    <lineage>
        <taxon>Eukaryota</taxon>
        <taxon>Metazoa</taxon>
        <taxon>Chordata</taxon>
        <taxon>Craniata</taxon>
        <taxon>Vertebrata</taxon>
        <taxon>Euteleostomi</taxon>
        <taxon>Amphibia</taxon>
        <taxon>Batrachia</taxon>
        <taxon>Anura</taxon>
        <taxon>Neobatrachia</taxon>
        <taxon>Hyloidea</taxon>
        <taxon>Leptodactylidae</taxon>
        <taxon>Leiuperinae</taxon>
        <taxon>Engystomops</taxon>
    </lineage>
</organism>
<sequence>MHLLSYINQRPLDCGFSRSPIQANEVMGLCTACTVCMNVSGRILNIPNCIYFWKIYSMYSNHCQSYICLTFIMYNAINVTSLKGVVPFQQVIDIV</sequence>
<reference evidence="1" key="1">
    <citation type="thesis" date="2020" institute="ProQuest LLC" country="789 East Eisenhower Parkway, Ann Arbor, MI, USA">
        <title>Comparative Genomics and Chromosome Evolution.</title>
        <authorList>
            <person name="Mudd A.B."/>
        </authorList>
    </citation>
    <scope>NUCLEOTIDE SEQUENCE</scope>
    <source>
        <strain evidence="1">237g6f4</strain>
        <tissue evidence="1">Blood</tissue>
    </source>
</reference>
<keyword evidence="2" id="KW-1185">Reference proteome</keyword>
<accession>A0AAV7BD27</accession>
<gene>
    <name evidence="1" type="ORF">GDO81_011229</name>
</gene>
<dbReference type="AlphaFoldDB" id="A0AAV7BD27"/>
<comment type="caution">
    <text evidence="1">The sequence shown here is derived from an EMBL/GenBank/DDBJ whole genome shotgun (WGS) entry which is preliminary data.</text>
</comment>
<dbReference type="Proteomes" id="UP000824782">
    <property type="component" value="Unassembled WGS sequence"/>
</dbReference>
<name>A0AAV7BD27_ENGPU</name>
<proteinExistence type="predicted"/>
<dbReference type="EMBL" id="WNYA01000005">
    <property type="protein sequence ID" value="KAG8570352.1"/>
    <property type="molecule type" value="Genomic_DNA"/>
</dbReference>